<sequence>MCDIFGTHSTLRQVNVSTATVLKTPYKPFYKPFSRILLSSNNDTIPHHHQFCNNNNTPLHQQQHYATPPAVQQQQQYTPSPRILPPLPSQSLATTHLTLCM</sequence>
<evidence type="ECO:0000256" key="1">
    <source>
        <dbReference type="SAM" id="MobiDB-lite"/>
    </source>
</evidence>
<organism evidence="2 3">
    <name type="scientific">Petrolisthes manimaculis</name>
    <dbReference type="NCBI Taxonomy" id="1843537"/>
    <lineage>
        <taxon>Eukaryota</taxon>
        <taxon>Metazoa</taxon>
        <taxon>Ecdysozoa</taxon>
        <taxon>Arthropoda</taxon>
        <taxon>Crustacea</taxon>
        <taxon>Multicrustacea</taxon>
        <taxon>Malacostraca</taxon>
        <taxon>Eumalacostraca</taxon>
        <taxon>Eucarida</taxon>
        <taxon>Decapoda</taxon>
        <taxon>Pleocyemata</taxon>
        <taxon>Anomura</taxon>
        <taxon>Galatheoidea</taxon>
        <taxon>Porcellanidae</taxon>
        <taxon>Petrolisthes</taxon>
    </lineage>
</organism>
<dbReference type="AlphaFoldDB" id="A0AAE1PP53"/>
<accession>A0AAE1PP53</accession>
<reference evidence="2" key="1">
    <citation type="submission" date="2023-11" db="EMBL/GenBank/DDBJ databases">
        <title>Genome assemblies of two species of porcelain crab, Petrolisthes cinctipes and Petrolisthes manimaculis (Anomura: Porcellanidae).</title>
        <authorList>
            <person name="Angst P."/>
        </authorList>
    </citation>
    <scope>NUCLEOTIDE SEQUENCE</scope>
    <source>
        <strain evidence="2">PB745_02</strain>
        <tissue evidence="2">Gill</tissue>
    </source>
</reference>
<dbReference type="EMBL" id="JAWZYT010001594">
    <property type="protein sequence ID" value="KAK4310825.1"/>
    <property type="molecule type" value="Genomic_DNA"/>
</dbReference>
<protein>
    <submittedName>
        <fullName evidence="2">Uncharacterized protein</fullName>
    </submittedName>
</protein>
<feature type="region of interest" description="Disordered" evidence="1">
    <location>
        <begin position="56"/>
        <end position="88"/>
    </location>
</feature>
<evidence type="ECO:0000313" key="2">
    <source>
        <dbReference type="EMBL" id="KAK4310825.1"/>
    </source>
</evidence>
<gene>
    <name evidence="2" type="ORF">Pmani_017638</name>
</gene>
<comment type="caution">
    <text evidence="2">The sequence shown here is derived from an EMBL/GenBank/DDBJ whole genome shotgun (WGS) entry which is preliminary data.</text>
</comment>
<keyword evidence="3" id="KW-1185">Reference proteome</keyword>
<feature type="compositionally biased region" description="Polar residues" evidence="1">
    <location>
        <begin position="56"/>
        <end position="79"/>
    </location>
</feature>
<dbReference type="Proteomes" id="UP001292094">
    <property type="component" value="Unassembled WGS sequence"/>
</dbReference>
<proteinExistence type="predicted"/>
<name>A0AAE1PP53_9EUCA</name>
<evidence type="ECO:0000313" key="3">
    <source>
        <dbReference type="Proteomes" id="UP001292094"/>
    </source>
</evidence>